<dbReference type="InterPro" id="IPR050832">
    <property type="entry name" value="Bact_Acetyltransf"/>
</dbReference>
<dbReference type="PROSITE" id="PS51186">
    <property type="entry name" value="GNAT"/>
    <property type="match status" value="1"/>
</dbReference>
<dbReference type="Gene3D" id="3.40.630.30">
    <property type="match status" value="1"/>
</dbReference>
<protein>
    <submittedName>
        <fullName evidence="4">Ribosomal protein S18 acetylase RimI-like enzyme</fullName>
    </submittedName>
</protein>
<feature type="domain" description="N-acetyltransferase" evidence="3">
    <location>
        <begin position="2"/>
        <end position="166"/>
    </location>
</feature>
<sequence length="166" mass="17737">MITLRPATAFDADALRELILIHGPNPWNWLPPEGVEATLMQLVAGQAGAVLAEAGPQLVGAVIHRREDTYPALRPVEVPAVQAAFIVEAVVHRDHAGQGIGARLLASACAHLADRGCLWVVADRHEENAASAGMMRKAGFAELAVYDDPQRRTSGTGRTTVCGRYL</sequence>
<dbReference type="Proteomes" id="UP000294801">
    <property type="component" value="Unassembled WGS sequence"/>
</dbReference>
<dbReference type="RefSeq" id="WP_132098004.1">
    <property type="nucleotide sequence ID" value="NZ_SMDA01000002.1"/>
</dbReference>
<dbReference type="PANTHER" id="PTHR43877">
    <property type="entry name" value="AMINOALKYLPHOSPHONATE N-ACETYLTRANSFERASE-RELATED-RELATED"/>
    <property type="match status" value="1"/>
</dbReference>
<accession>A0ABY2D002</accession>
<evidence type="ECO:0000256" key="1">
    <source>
        <dbReference type="ARBA" id="ARBA00022679"/>
    </source>
</evidence>
<dbReference type="InterPro" id="IPR016181">
    <property type="entry name" value="Acyl_CoA_acyltransferase"/>
</dbReference>
<keyword evidence="2" id="KW-0012">Acyltransferase</keyword>
<evidence type="ECO:0000313" key="5">
    <source>
        <dbReference type="Proteomes" id="UP000294801"/>
    </source>
</evidence>
<gene>
    <name evidence="4" type="ORF">EV669_102367</name>
</gene>
<reference evidence="4 5" key="1">
    <citation type="submission" date="2019-03" db="EMBL/GenBank/DDBJ databases">
        <title>Genomic Encyclopedia of Type Strains, Phase IV (KMG-IV): sequencing the most valuable type-strain genomes for metagenomic binning, comparative biology and taxonomic classification.</title>
        <authorList>
            <person name="Goeker M."/>
        </authorList>
    </citation>
    <scope>NUCLEOTIDE SEQUENCE [LARGE SCALE GENOMIC DNA]</scope>
    <source>
        <strain evidence="4 5">DSM 18507</strain>
    </source>
</reference>
<dbReference type="SUPFAM" id="SSF55729">
    <property type="entry name" value="Acyl-CoA N-acyltransferases (Nat)"/>
    <property type="match status" value="1"/>
</dbReference>
<dbReference type="PANTHER" id="PTHR43877:SF2">
    <property type="entry name" value="AMINOALKYLPHOSPHONATE N-ACETYLTRANSFERASE-RELATED"/>
    <property type="match status" value="1"/>
</dbReference>
<keyword evidence="1" id="KW-0808">Transferase</keyword>
<evidence type="ECO:0000256" key="2">
    <source>
        <dbReference type="ARBA" id="ARBA00023315"/>
    </source>
</evidence>
<dbReference type="InterPro" id="IPR000182">
    <property type="entry name" value="GNAT_dom"/>
</dbReference>
<dbReference type="EMBL" id="SMDA01000002">
    <property type="protein sequence ID" value="TCW33067.1"/>
    <property type="molecule type" value="Genomic_DNA"/>
</dbReference>
<dbReference type="Pfam" id="PF00583">
    <property type="entry name" value="Acetyltransf_1"/>
    <property type="match status" value="1"/>
</dbReference>
<dbReference type="CDD" id="cd04301">
    <property type="entry name" value="NAT_SF"/>
    <property type="match status" value="1"/>
</dbReference>
<organism evidence="4 5">
    <name type="scientific">Gulbenkiania mobilis</name>
    <dbReference type="NCBI Taxonomy" id="397457"/>
    <lineage>
        <taxon>Bacteria</taxon>
        <taxon>Pseudomonadati</taxon>
        <taxon>Pseudomonadota</taxon>
        <taxon>Betaproteobacteria</taxon>
        <taxon>Neisseriales</taxon>
        <taxon>Chromobacteriaceae</taxon>
        <taxon>Gulbenkiania</taxon>
    </lineage>
</organism>
<evidence type="ECO:0000259" key="3">
    <source>
        <dbReference type="PROSITE" id="PS51186"/>
    </source>
</evidence>
<proteinExistence type="predicted"/>
<keyword evidence="5" id="KW-1185">Reference proteome</keyword>
<name>A0ABY2D002_GULMO</name>
<comment type="caution">
    <text evidence="4">The sequence shown here is derived from an EMBL/GenBank/DDBJ whole genome shotgun (WGS) entry which is preliminary data.</text>
</comment>
<evidence type="ECO:0000313" key="4">
    <source>
        <dbReference type="EMBL" id="TCW33067.1"/>
    </source>
</evidence>